<dbReference type="RefSeq" id="WP_187769354.1">
    <property type="nucleotide sequence ID" value="NZ_JACTVM010000002.1"/>
</dbReference>
<feature type="domain" description="SnoaL-like" evidence="1">
    <location>
        <begin position="12"/>
        <end position="108"/>
    </location>
</feature>
<dbReference type="Proteomes" id="UP000620591">
    <property type="component" value="Unassembled WGS sequence"/>
</dbReference>
<dbReference type="Gene3D" id="3.10.450.50">
    <property type="match status" value="1"/>
</dbReference>
<protein>
    <submittedName>
        <fullName evidence="2">Nuclear transport factor 2 family protein</fullName>
    </submittedName>
</protein>
<evidence type="ECO:0000259" key="1">
    <source>
        <dbReference type="Pfam" id="PF12680"/>
    </source>
</evidence>
<dbReference type="InterPro" id="IPR037401">
    <property type="entry name" value="SnoaL-like"/>
</dbReference>
<evidence type="ECO:0000313" key="2">
    <source>
        <dbReference type="EMBL" id="MBC9226510.1"/>
    </source>
</evidence>
<dbReference type="InterPro" id="IPR032710">
    <property type="entry name" value="NTF2-like_dom_sf"/>
</dbReference>
<evidence type="ECO:0000313" key="3">
    <source>
        <dbReference type="Proteomes" id="UP000620591"/>
    </source>
</evidence>
<gene>
    <name evidence="2" type="ORF">IBG24_09305</name>
</gene>
<organism evidence="2 3">
    <name type="scientific">Aeromicrobium senzhongii</name>
    <dbReference type="NCBI Taxonomy" id="2663859"/>
    <lineage>
        <taxon>Bacteria</taxon>
        <taxon>Bacillati</taxon>
        <taxon>Actinomycetota</taxon>
        <taxon>Actinomycetes</taxon>
        <taxon>Propionibacteriales</taxon>
        <taxon>Nocardioidaceae</taxon>
        <taxon>Aeromicrobium</taxon>
    </lineage>
</organism>
<dbReference type="EMBL" id="JACTVM010000002">
    <property type="protein sequence ID" value="MBC9226510.1"/>
    <property type="molecule type" value="Genomic_DNA"/>
</dbReference>
<dbReference type="Pfam" id="PF12680">
    <property type="entry name" value="SnoaL_2"/>
    <property type="match status" value="1"/>
</dbReference>
<reference evidence="2" key="1">
    <citation type="submission" date="2020-09" db="EMBL/GenBank/DDBJ databases">
        <title>Novel species in genus Aeromicrobium.</title>
        <authorList>
            <person name="Zhang G."/>
        </authorList>
    </citation>
    <scope>NUCLEOTIDE SEQUENCE</scope>
    <source>
        <strain evidence="2">Zg-636</strain>
    </source>
</reference>
<sequence>MNGIEAIVTTHLDTWNSPAGPERLTAIASVYAPDVVIGEPQGTLTGHEGMEQAIAALQSQLPGTELRRSGPIQVAQDLVTYAWSLGTPDGPVVASGRDVLFIRDHDVAALYVVIDTP</sequence>
<proteinExistence type="predicted"/>
<name>A0A8I0K2Y9_9ACTN</name>
<dbReference type="AlphaFoldDB" id="A0A8I0K2Y9"/>
<comment type="caution">
    <text evidence="2">The sequence shown here is derived from an EMBL/GenBank/DDBJ whole genome shotgun (WGS) entry which is preliminary data.</text>
</comment>
<accession>A0A8I0K2Y9</accession>
<dbReference type="SUPFAM" id="SSF54427">
    <property type="entry name" value="NTF2-like"/>
    <property type="match status" value="1"/>
</dbReference>